<protein>
    <submittedName>
        <fullName evidence="2">Uncharacterized protein</fullName>
    </submittedName>
</protein>
<evidence type="ECO:0000313" key="2">
    <source>
        <dbReference type="EMBL" id="KAK4129815.1"/>
    </source>
</evidence>
<evidence type="ECO:0000313" key="3">
    <source>
        <dbReference type="Proteomes" id="UP001302602"/>
    </source>
</evidence>
<evidence type="ECO:0000256" key="1">
    <source>
        <dbReference type="SAM" id="MobiDB-lite"/>
    </source>
</evidence>
<feature type="compositionally biased region" description="Basic and acidic residues" evidence="1">
    <location>
        <begin position="456"/>
        <end position="481"/>
    </location>
</feature>
<feature type="region of interest" description="Disordered" evidence="1">
    <location>
        <begin position="210"/>
        <end position="261"/>
    </location>
</feature>
<organism evidence="2 3">
    <name type="scientific">Parathielavia appendiculata</name>
    <dbReference type="NCBI Taxonomy" id="2587402"/>
    <lineage>
        <taxon>Eukaryota</taxon>
        <taxon>Fungi</taxon>
        <taxon>Dikarya</taxon>
        <taxon>Ascomycota</taxon>
        <taxon>Pezizomycotina</taxon>
        <taxon>Sordariomycetes</taxon>
        <taxon>Sordariomycetidae</taxon>
        <taxon>Sordariales</taxon>
        <taxon>Chaetomiaceae</taxon>
        <taxon>Parathielavia</taxon>
    </lineage>
</organism>
<feature type="compositionally biased region" description="Acidic residues" evidence="1">
    <location>
        <begin position="161"/>
        <end position="170"/>
    </location>
</feature>
<keyword evidence="3" id="KW-1185">Reference proteome</keyword>
<dbReference type="AlphaFoldDB" id="A0AAN6Z8L1"/>
<accession>A0AAN6Z8L1</accession>
<feature type="region of interest" description="Disordered" evidence="1">
    <location>
        <begin position="456"/>
        <end position="483"/>
    </location>
</feature>
<gene>
    <name evidence="2" type="ORF">N657DRAFT_687069</name>
</gene>
<dbReference type="GeneID" id="87833634"/>
<feature type="compositionally biased region" description="Acidic residues" evidence="1">
    <location>
        <begin position="222"/>
        <end position="233"/>
    </location>
</feature>
<feature type="region of interest" description="Disordered" evidence="1">
    <location>
        <begin position="126"/>
        <end position="183"/>
    </location>
</feature>
<dbReference type="Proteomes" id="UP001302602">
    <property type="component" value="Unassembled WGS sequence"/>
</dbReference>
<reference evidence="2" key="2">
    <citation type="submission" date="2023-05" db="EMBL/GenBank/DDBJ databases">
        <authorList>
            <consortium name="Lawrence Berkeley National Laboratory"/>
            <person name="Steindorff A."/>
            <person name="Hensen N."/>
            <person name="Bonometti L."/>
            <person name="Westerberg I."/>
            <person name="Brannstrom I.O."/>
            <person name="Guillou S."/>
            <person name="Cros-Aarteil S."/>
            <person name="Calhoun S."/>
            <person name="Haridas S."/>
            <person name="Kuo A."/>
            <person name="Mondo S."/>
            <person name="Pangilinan J."/>
            <person name="Riley R."/>
            <person name="Labutti K."/>
            <person name="Andreopoulos B."/>
            <person name="Lipzen A."/>
            <person name="Chen C."/>
            <person name="Yanf M."/>
            <person name="Daum C."/>
            <person name="Ng V."/>
            <person name="Clum A."/>
            <person name="Ohm R."/>
            <person name="Martin F."/>
            <person name="Silar P."/>
            <person name="Natvig D."/>
            <person name="Lalanne C."/>
            <person name="Gautier V."/>
            <person name="Ament-Velasquez S.L."/>
            <person name="Kruys A."/>
            <person name="Hutchinson M.I."/>
            <person name="Powell A.J."/>
            <person name="Barry K."/>
            <person name="Miller A.N."/>
            <person name="Grigoriev I.V."/>
            <person name="Debuchy R."/>
            <person name="Gladieux P."/>
            <person name="Thoren M.H."/>
            <person name="Johannesson H."/>
        </authorList>
    </citation>
    <scope>NUCLEOTIDE SEQUENCE</scope>
    <source>
        <strain evidence="2">CBS 731.68</strain>
    </source>
</reference>
<comment type="caution">
    <text evidence="2">The sequence shown here is derived from an EMBL/GenBank/DDBJ whole genome shotgun (WGS) entry which is preliminary data.</text>
</comment>
<feature type="compositionally biased region" description="Polar residues" evidence="1">
    <location>
        <begin position="243"/>
        <end position="255"/>
    </location>
</feature>
<feature type="region of interest" description="Disordered" evidence="1">
    <location>
        <begin position="54"/>
        <end position="73"/>
    </location>
</feature>
<dbReference type="RefSeq" id="XP_062653586.1">
    <property type="nucleotide sequence ID" value="XM_062796866.1"/>
</dbReference>
<proteinExistence type="predicted"/>
<name>A0AAN6Z8L1_9PEZI</name>
<dbReference type="EMBL" id="MU853223">
    <property type="protein sequence ID" value="KAK4129815.1"/>
    <property type="molecule type" value="Genomic_DNA"/>
</dbReference>
<sequence length="510" mass="57860">MWPLTILDYELYEAAYPDGPKMDLQFLADYVCEESAEMEDANDFASEASSEFISNPEMGPQQVDNEDNASEQQFGPSVPELLEYLESYVNRSSEDEDEVIPSPCMCSSCMPATRLNTLAFDAPDDFINSNEDLPGSPFKRPSNPSPRERFSHPSPFGDIQEYIDSEDDEPPSPIKRTSDPEADFCEIEIEREEQDVRTRVRLPVATPLQSALESHEYHGLSDIEEQDEEDERDIESVSAPDANESSAQDAPTSSESRYHPRLSPDSWTGLYLGPWGRDFYLDGQGTMGVRNVWESESGMYHGALQQCQWGWYDDHADAPACFAGIELKVTTPEGEERWLDEPSEYQPGYGYLCLYEEGNYAHSCGGERCTEFFDGFSWELFPRNQDFGLELELELEKEWRQNDTEGEVKEFGRRLLDAVPEEDEDLSEVEMEDLGTLDRLADAVLRKCASRAKNAVDGEHASEKAEEKVGENEEKAGENGAKELPMWMRDPFYVSKGTSWADLAEEDEEW</sequence>
<reference evidence="2" key="1">
    <citation type="journal article" date="2023" name="Mol. Phylogenet. Evol.">
        <title>Genome-scale phylogeny and comparative genomics of the fungal order Sordariales.</title>
        <authorList>
            <person name="Hensen N."/>
            <person name="Bonometti L."/>
            <person name="Westerberg I."/>
            <person name="Brannstrom I.O."/>
            <person name="Guillou S."/>
            <person name="Cros-Aarteil S."/>
            <person name="Calhoun S."/>
            <person name="Haridas S."/>
            <person name="Kuo A."/>
            <person name="Mondo S."/>
            <person name="Pangilinan J."/>
            <person name="Riley R."/>
            <person name="LaButti K."/>
            <person name="Andreopoulos B."/>
            <person name="Lipzen A."/>
            <person name="Chen C."/>
            <person name="Yan M."/>
            <person name="Daum C."/>
            <person name="Ng V."/>
            <person name="Clum A."/>
            <person name="Steindorff A."/>
            <person name="Ohm R.A."/>
            <person name="Martin F."/>
            <person name="Silar P."/>
            <person name="Natvig D.O."/>
            <person name="Lalanne C."/>
            <person name="Gautier V."/>
            <person name="Ament-Velasquez S.L."/>
            <person name="Kruys A."/>
            <person name="Hutchinson M.I."/>
            <person name="Powell A.J."/>
            <person name="Barry K."/>
            <person name="Miller A.N."/>
            <person name="Grigoriev I.V."/>
            <person name="Debuchy R."/>
            <person name="Gladieux P."/>
            <person name="Hiltunen Thoren M."/>
            <person name="Johannesson H."/>
        </authorList>
    </citation>
    <scope>NUCLEOTIDE SEQUENCE</scope>
    <source>
        <strain evidence="2">CBS 731.68</strain>
    </source>
</reference>